<feature type="transmembrane region" description="Helical" evidence="6">
    <location>
        <begin position="114"/>
        <end position="137"/>
    </location>
</feature>
<dbReference type="PANTHER" id="PTHR30086:SF20">
    <property type="entry name" value="ARGININE EXPORTER PROTEIN ARGO-RELATED"/>
    <property type="match status" value="1"/>
</dbReference>
<dbReference type="EMBL" id="LNXY01000001">
    <property type="protein sequence ID" value="KTC93810.1"/>
    <property type="molecule type" value="Genomic_DNA"/>
</dbReference>
<feature type="transmembrane region" description="Helical" evidence="6">
    <location>
        <begin position="6"/>
        <end position="29"/>
    </location>
</feature>
<dbReference type="GO" id="GO:0005886">
    <property type="term" value="C:plasma membrane"/>
    <property type="evidence" value="ECO:0007669"/>
    <property type="project" value="UniProtKB-SubCell"/>
</dbReference>
<evidence type="ECO:0000256" key="1">
    <source>
        <dbReference type="ARBA" id="ARBA00004651"/>
    </source>
</evidence>
<feature type="transmembrane region" description="Helical" evidence="6">
    <location>
        <begin position="149"/>
        <end position="172"/>
    </location>
</feature>
<evidence type="ECO:0000256" key="4">
    <source>
        <dbReference type="ARBA" id="ARBA00022989"/>
    </source>
</evidence>
<accession>A0A0W0TE26</accession>
<dbReference type="PANTHER" id="PTHR30086">
    <property type="entry name" value="ARGININE EXPORTER PROTEIN ARGO"/>
    <property type="match status" value="1"/>
</dbReference>
<proteinExistence type="predicted"/>
<gene>
    <name evidence="7" type="ORF">Ldro_0160</name>
</gene>
<dbReference type="OrthoDB" id="9804822at2"/>
<dbReference type="GO" id="GO:0015171">
    <property type="term" value="F:amino acid transmembrane transporter activity"/>
    <property type="evidence" value="ECO:0007669"/>
    <property type="project" value="TreeGrafter"/>
</dbReference>
<protein>
    <submittedName>
        <fullName evidence="7">LysE type translocator</fullName>
    </submittedName>
</protein>
<dbReference type="PATRIC" id="fig|1212489.4.peg.161"/>
<keyword evidence="3 6" id="KW-0812">Transmembrane</keyword>
<reference evidence="7 8" key="1">
    <citation type="submission" date="2015-11" db="EMBL/GenBank/DDBJ databases">
        <title>Genomic analysis of 38 Legionella species identifies large and diverse effector repertoires.</title>
        <authorList>
            <person name="Burstein D."/>
            <person name="Amaro F."/>
            <person name="Zusman T."/>
            <person name="Lifshitz Z."/>
            <person name="Cohen O."/>
            <person name="Gilbert J.A."/>
            <person name="Pupko T."/>
            <person name="Shuman H.A."/>
            <person name="Segal G."/>
        </authorList>
    </citation>
    <scope>NUCLEOTIDE SEQUENCE [LARGE SCALE GENOMIC DNA]</scope>
    <source>
        <strain evidence="7 8">ATCC 700990</strain>
    </source>
</reference>
<evidence type="ECO:0000256" key="6">
    <source>
        <dbReference type="SAM" id="Phobius"/>
    </source>
</evidence>
<evidence type="ECO:0000256" key="5">
    <source>
        <dbReference type="ARBA" id="ARBA00023136"/>
    </source>
</evidence>
<keyword evidence="8" id="KW-1185">Reference proteome</keyword>
<evidence type="ECO:0000313" key="8">
    <source>
        <dbReference type="Proteomes" id="UP000054736"/>
    </source>
</evidence>
<evidence type="ECO:0000313" key="7">
    <source>
        <dbReference type="EMBL" id="KTC93810.1"/>
    </source>
</evidence>
<evidence type="ECO:0000256" key="3">
    <source>
        <dbReference type="ARBA" id="ARBA00022692"/>
    </source>
</evidence>
<dbReference type="PIRSF" id="PIRSF006324">
    <property type="entry name" value="LeuE"/>
    <property type="match status" value="1"/>
</dbReference>
<dbReference type="AlphaFoldDB" id="A0A0W0TE26"/>
<name>A0A0W0TE26_9GAMM</name>
<keyword evidence="4 6" id="KW-1133">Transmembrane helix</keyword>
<sequence>MTITESIIAFIVAGGLLTIVPGLDTALVLRTSAAEGIKKAGLAALGVNVGCLAWGVAVAFGLGALIATSHLAYDILKWSGAIYLAWLGLYLLIKPRNNFSIASKGSTLQKEKDLGWFWKGICGNLLNPKVGIFYISFLPQFIPQGVPVAAYTVLLAVIHAILGLLWFSLLLLASQPLTRGLKNPKIIRRLDRLTGGLFLGFGIKIALSSR</sequence>
<evidence type="ECO:0000256" key="2">
    <source>
        <dbReference type="ARBA" id="ARBA00022475"/>
    </source>
</evidence>
<dbReference type="Proteomes" id="UP000054736">
    <property type="component" value="Unassembled WGS sequence"/>
</dbReference>
<dbReference type="Pfam" id="PF01810">
    <property type="entry name" value="LysE"/>
    <property type="match status" value="1"/>
</dbReference>
<keyword evidence="5 6" id="KW-0472">Membrane</keyword>
<comment type="caution">
    <text evidence="7">The sequence shown here is derived from an EMBL/GenBank/DDBJ whole genome shotgun (WGS) entry which is preliminary data.</text>
</comment>
<feature type="transmembrane region" description="Helical" evidence="6">
    <location>
        <begin position="41"/>
        <end position="69"/>
    </location>
</feature>
<organism evidence="7 8">
    <name type="scientific">Legionella drozanskii LLAP-1</name>
    <dbReference type="NCBI Taxonomy" id="1212489"/>
    <lineage>
        <taxon>Bacteria</taxon>
        <taxon>Pseudomonadati</taxon>
        <taxon>Pseudomonadota</taxon>
        <taxon>Gammaproteobacteria</taxon>
        <taxon>Legionellales</taxon>
        <taxon>Legionellaceae</taxon>
        <taxon>Legionella</taxon>
    </lineage>
</organism>
<comment type="subcellular location">
    <subcellularLocation>
        <location evidence="1">Cell membrane</location>
        <topology evidence="1">Multi-pass membrane protein</topology>
    </subcellularLocation>
</comment>
<dbReference type="RefSeq" id="WP_058494520.1">
    <property type="nucleotide sequence ID" value="NZ_CAAAIU010000006.1"/>
</dbReference>
<dbReference type="InterPro" id="IPR001123">
    <property type="entry name" value="LeuE-type"/>
</dbReference>
<keyword evidence="2" id="KW-1003">Cell membrane</keyword>
<feature type="transmembrane region" description="Helical" evidence="6">
    <location>
        <begin position="75"/>
        <end position="93"/>
    </location>
</feature>
<dbReference type="STRING" id="1212489.Ldro_0160"/>